<dbReference type="RefSeq" id="WP_116021329.1">
    <property type="nucleotide sequence ID" value="NZ_QTTT01000001.1"/>
</dbReference>
<protein>
    <submittedName>
        <fullName evidence="2">Uncharacterized protein</fullName>
    </submittedName>
</protein>
<feature type="signal peptide" evidence="1">
    <location>
        <begin position="1"/>
        <end position="28"/>
    </location>
</feature>
<dbReference type="EMBL" id="QTTT01000001">
    <property type="protein sequence ID" value="REE95552.1"/>
    <property type="molecule type" value="Genomic_DNA"/>
</dbReference>
<keyword evidence="1" id="KW-0732">Signal</keyword>
<gene>
    <name evidence="2" type="ORF">DFJ69_0942</name>
</gene>
<dbReference type="OrthoDB" id="3554985at2"/>
<evidence type="ECO:0000313" key="3">
    <source>
        <dbReference type="Proteomes" id="UP000256661"/>
    </source>
</evidence>
<dbReference type="Proteomes" id="UP000256661">
    <property type="component" value="Unassembled WGS sequence"/>
</dbReference>
<comment type="caution">
    <text evidence="2">The sequence shown here is derived from an EMBL/GenBank/DDBJ whole genome shotgun (WGS) entry which is preliminary data.</text>
</comment>
<dbReference type="AlphaFoldDB" id="A0A3D9SI27"/>
<evidence type="ECO:0000313" key="2">
    <source>
        <dbReference type="EMBL" id="REE95552.1"/>
    </source>
</evidence>
<reference evidence="2 3" key="1">
    <citation type="submission" date="2018-08" db="EMBL/GenBank/DDBJ databases">
        <title>Sequencing the genomes of 1000 actinobacteria strains.</title>
        <authorList>
            <person name="Klenk H.-P."/>
        </authorList>
    </citation>
    <scope>NUCLEOTIDE SEQUENCE [LARGE SCALE GENOMIC DNA]</scope>
    <source>
        <strain evidence="2 3">DSM 43927</strain>
    </source>
</reference>
<accession>A0A3D9SI27</accession>
<organism evidence="2 3">
    <name type="scientific">Thermomonospora umbrina</name>
    <dbReference type="NCBI Taxonomy" id="111806"/>
    <lineage>
        <taxon>Bacteria</taxon>
        <taxon>Bacillati</taxon>
        <taxon>Actinomycetota</taxon>
        <taxon>Actinomycetes</taxon>
        <taxon>Streptosporangiales</taxon>
        <taxon>Thermomonosporaceae</taxon>
        <taxon>Thermomonospora</taxon>
    </lineage>
</organism>
<evidence type="ECO:0000256" key="1">
    <source>
        <dbReference type="SAM" id="SignalP"/>
    </source>
</evidence>
<proteinExistence type="predicted"/>
<feature type="chain" id="PRO_5017554175" evidence="1">
    <location>
        <begin position="29"/>
        <end position="219"/>
    </location>
</feature>
<name>A0A3D9SI27_9ACTN</name>
<keyword evidence="3" id="KW-1185">Reference proteome</keyword>
<sequence length="219" mass="22065">MPGRLTSLLAGGVTAAVAVGLTGTPAHALTWTITPAGNVVGGNVAPNGYDGSKDVVLVNKRNGAVIWRCPNASFSGNVPTPTSGFVRMPSVVFGGCAFGIGAPISMTVTGSATPTNPWVLSPTETVYTPPQIDVKIDAVGFNLACPGCTATVGGPLVPNQPLGTITGHYDNTTRRLVLTGGGNLTVRSVSGCFGYLLAGDGVAFYGSYLLSPGLTITSP</sequence>